<keyword evidence="15" id="KW-1185">Reference proteome</keyword>
<evidence type="ECO:0000313" key="15">
    <source>
        <dbReference type="Proteomes" id="UP000235220"/>
    </source>
</evidence>
<dbReference type="PROSITE" id="PS50011">
    <property type="entry name" value="PROTEIN_KINASE_DOM"/>
    <property type="match status" value="1"/>
</dbReference>
<dbReference type="GeneID" id="109003734"/>
<keyword evidence="3" id="KW-0433">Leucine-rich repeat</keyword>
<evidence type="ECO:0000256" key="4">
    <source>
        <dbReference type="ARBA" id="ARBA00022679"/>
    </source>
</evidence>
<sequence length="1025" mass="113439">MRTKPALQMPQLPLSFPQTPLLLFLLLLIPLHVNSQSENTVLLNLRQQWGNPLSIQSWNSSSSPCDWPEINCTDGAVTGIILREKNITEKIPGSICDLKNLAILVLASNYIPGEFPRVLYNCSKLQTLDLSQNYFVGAIPEDIDLIPTLRYLDLSANNFSGDIPVAIGKLPELQTLYLHENLFNGTFPKEIGNLSNLEVLGMAYNEKLVPAPIPPEFGGLRKMKFLWMKQTNLIGEIPENISGLLSLEHLDLSRNNLAGAIPSRLLLLRNLSFVYLFNNKLSGELPSLVEASNLIRLDISKNNLTGSIPEDFGKLKNLEVLNLFANQLTGGIPGSLGLLPLIGFRVFSNKLTGSLPSELGLHSELEAFEISENQLNGPLPENLCAGGALQGLITFSNNLEGELPKWVGNCRTLRTVQLHGNNFSGEVPPGLWTSFNLSTLMLSDNSFSGELPSKLARNLSRLEIGNNKFSGQLPVGVTLWVNLVVFEASNNLLSGRIPVELTSLPLLSSLLLDGNQLSGEIPSEIISWKSLTTLNLSKNELSGQIPAVIGSLPDLIYLDLSQNQLSGEIPPEIGHLRLTSLNLSSNHLSGKIPYQFDNLAYGNSFLNNSNLCAVSPNLDLPSCYTKIHDSNKLSSTYLAMILVLVIIVFMVAVLSAFCKFRNYRRTKHRRDLATWKLTSFQRLDFTKANIPSNLTENNLIGSGGSGKVYRIATNIPGEFVAVKRIWNNKILDHKLEREFLAEVQILGTIRHSNIVKLLCCFSSENSKLLVYEYKENHSLDRWLHGKKGKSMTGINPAQHMVLDWPRRLQIAVGAAQGLCYMHYDCSPPVIHRDVKSSNILLDSDFRASIADFGLARMLGKHGESHTMSDVAGSLGYIAPEYAYATKVNEKIDVYSFGVVLLELVTGREPNCGEENRNLAEWASRHYLGGKPIIDALDSEIKKPCYLEEMVSIFKLGLICTHNSPSTRPSMKEVLEILCRRGSLEGYEGKKTRSEFDVAPLLGSATYLSSYKRSKKLSMEDDDSLV</sequence>
<dbReference type="InterPro" id="IPR050647">
    <property type="entry name" value="Plant_LRR-RLKs"/>
</dbReference>
<evidence type="ECO:0000256" key="5">
    <source>
        <dbReference type="ARBA" id="ARBA00022692"/>
    </source>
</evidence>
<dbReference type="GO" id="GO:0016020">
    <property type="term" value="C:membrane"/>
    <property type="evidence" value="ECO:0007669"/>
    <property type="project" value="UniProtKB-SubCell"/>
</dbReference>
<dbReference type="FunFam" id="1.10.510.10:FF:000714">
    <property type="entry name" value="Kinase family with leucine-rich repeat domain-containing protein"/>
    <property type="match status" value="1"/>
</dbReference>
<keyword evidence="12" id="KW-0472">Membrane</keyword>
<dbReference type="SMART" id="SM00220">
    <property type="entry name" value="S_TKc"/>
    <property type="match status" value="1"/>
</dbReference>
<keyword evidence="6" id="KW-0732">Signal</keyword>
<accession>A0A2I4G0X5</accession>
<dbReference type="PROSITE" id="PS00107">
    <property type="entry name" value="PROTEIN_KINASE_ATP"/>
    <property type="match status" value="1"/>
</dbReference>
<organism evidence="15 16">
    <name type="scientific">Juglans regia</name>
    <name type="common">English walnut</name>
    <dbReference type="NCBI Taxonomy" id="51240"/>
    <lineage>
        <taxon>Eukaryota</taxon>
        <taxon>Viridiplantae</taxon>
        <taxon>Streptophyta</taxon>
        <taxon>Embryophyta</taxon>
        <taxon>Tracheophyta</taxon>
        <taxon>Spermatophyta</taxon>
        <taxon>Magnoliopsida</taxon>
        <taxon>eudicotyledons</taxon>
        <taxon>Gunneridae</taxon>
        <taxon>Pentapetalae</taxon>
        <taxon>rosids</taxon>
        <taxon>fabids</taxon>
        <taxon>Fagales</taxon>
        <taxon>Juglandaceae</taxon>
        <taxon>Juglans</taxon>
    </lineage>
</organism>
<dbReference type="Gene3D" id="3.30.200.20">
    <property type="entry name" value="Phosphorylase Kinase, domain 1"/>
    <property type="match status" value="1"/>
</dbReference>
<dbReference type="InterPro" id="IPR003591">
    <property type="entry name" value="Leu-rich_rpt_typical-subtyp"/>
</dbReference>
<evidence type="ECO:0000256" key="2">
    <source>
        <dbReference type="ARBA" id="ARBA00008684"/>
    </source>
</evidence>
<dbReference type="InterPro" id="IPR025875">
    <property type="entry name" value="Leu-rich_rpt_4"/>
</dbReference>
<evidence type="ECO:0000256" key="1">
    <source>
        <dbReference type="ARBA" id="ARBA00004479"/>
    </source>
</evidence>
<evidence type="ECO:0000256" key="9">
    <source>
        <dbReference type="ARBA" id="ARBA00022777"/>
    </source>
</evidence>
<evidence type="ECO:0000259" key="14">
    <source>
        <dbReference type="PROSITE" id="PS50011"/>
    </source>
</evidence>
<evidence type="ECO:0000256" key="11">
    <source>
        <dbReference type="ARBA" id="ARBA00022989"/>
    </source>
</evidence>
<dbReference type="RefSeq" id="XP_018837554.1">
    <property type="nucleotide sequence ID" value="XM_018982009.2"/>
</dbReference>
<dbReference type="FunFam" id="3.80.10.10:FF:000221">
    <property type="entry name" value="Leucine-rich repeat receptor-like protein kinase PXL1"/>
    <property type="match status" value="1"/>
</dbReference>
<dbReference type="FunFam" id="3.80.10.10:FF:000077">
    <property type="entry name" value="LRR receptor-like serine/threonine-protein kinase ERL1"/>
    <property type="match status" value="1"/>
</dbReference>
<dbReference type="Pfam" id="PF13855">
    <property type="entry name" value="LRR_8"/>
    <property type="match status" value="2"/>
</dbReference>
<dbReference type="InterPro" id="IPR013210">
    <property type="entry name" value="LRR_N_plant-typ"/>
</dbReference>
<keyword evidence="11" id="KW-1133">Transmembrane helix</keyword>
<dbReference type="Pfam" id="PF12799">
    <property type="entry name" value="LRR_4"/>
    <property type="match status" value="1"/>
</dbReference>
<dbReference type="InterPro" id="IPR000719">
    <property type="entry name" value="Prot_kinase_dom"/>
</dbReference>
<dbReference type="SMART" id="SM00369">
    <property type="entry name" value="LRR_TYP"/>
    <property type="match status" value="5"/>
</dbReference>
<keyword evidence="5" id="KW-0812">Transmembrane</keyword>
<dbReference type="AlphaFoldDB" id="A0A2I4G0X5"/>
<dbReference type="Gene3D" id="1.10.510.10">
    <property type="entry name" value="Transferase(Phosphotransferase) domain 1"/>
    <property type="match status" value="1"/>
</dbReference>
<dbReference type="InterPro" id="IPR032675">
    <property type="entry name" value="LRR_dom_sf"/>
</dbReference>
<evidence type="ECO:0000313" key="16">
    <source>
        <dbReference type="RefSeq" id="XP_018837554.1"/>
    </source>
</evidence>
<reference evidence="16" key="1">
    <citation type="submission" date="2025-08" db="UniProtKB">
        <authorList>
            <consortium name="RefSeq"/>
        </authorList>
    </citation>
    <scope>IDENTIFICATION</scope>
    <source>
        <tissue evidence="16">Leaves</tissue>
    </source>
</reference>
<dbReference type="PROSITE" id="PS00108">
    <property type="entry name" value="PROTEIN_KINASE_ST"/>
    <property type="match status" value="1"/>
</dbReference>
<dbReference type="InterPro" id="IPR008271">
    <property type="entry name" value="Ser/Thr_kinase_AS"/>
</dbReference>
<proteinExistence type="inferred from homology"/>
<evidence type="ECO:0000256" key="7">
    <source>
        <dbReference type="ARBA" id="ARBA00022737"/>
    </source>
</evidence>
<name>A0A2I4G0X5_JUGRE</name>
<dbReference type="Pfam" id="PF00069">
    <property type="entry name" value="Pkinase"/>
    <property type="match status" value="1"/>
</dbReference>
<keyword evidence="7" id="KW-0677">Repeat</keyword>
<dbReference type="PANTHER" id="PTHR48056:SF29">
    <property type="entry name" value="RECEPTOR-LIKE PROTEIN KINASE HSL1"/>
    <property type="match status" value="1"/>
</dbReference>
<keyword evidence="4" id="KW-0808">Transferase</keyword>
<dbReference type="PRINTS" id="PR00019">
    <property type="entry name" value="LEURICHRPT"/>
</dbReference>
<evidence type="ECO:0000256" key="13">
    <source>
        <dbReference type="ARBA" id="ARBA00023180"/>
    </source>
</evidence>
<keyword evidence="13" id="KW-0325">Glycoprotein</keyword>
<dbReference type="FunFam" id="3.30.200.20:FF:000512">
    <property type="entry name" value="Receptor-like protein kinase HSL1"/>
    <property type="match status" value="1"/>
</dbReference>
<dbReference type="KEGG" id="jre:109003734"/>
<dbReference type="InterPro" id="IPR017441">
    <property type="entry name" value="Protein_kinase_ATP_BS"/>
</dbReference>
<dbReference type="Gramene" id="Jr08_03810_p1">
    <property type="protein sequence ID" value="cds.Jr08_03810_p1"/>
    <property type="gene ID" value="Jr08_03810"/>
</dbReference>
<keyword evidence="10" id="KW-0067">ATP-binding</keyword>
<keyword evidence="8" id="KW-0547">Nucleotide-binding</keyword>
<dbReference type="SUPFAM" id="SSF52058">
    <property type="entry name" value="L domain-like"/>
    <property type="match status" value="2"/>
</dbReference>
<evidence type="ECO:0000256" key="8">
    <source>
        <dbReference type="ARBA" id="ARBA00022741"/>
    </source>
</evidence>
<evidence type="ECO:0000256" key="12">
    <source>
        <dbReference type="ARBA" id="ARBA00023136"/>
    </source>
</evidence>
<dbReference type="OrthoDB" id="676979at2759"/>
<comment type="subcellular location">
    <subcellularLocation>
        <location evidence="1">Membrane</location>
        <topology evidence="1">Single-pass type I membrane protein</topology>
    </subcellularLocation>
</comment>
<protein>
    <submittedName>
        <fullName evidence="16">Receptor-like protein kinase HSL1</fullName>
    </submittedName>
</protein>
<dbReference type="InterPro" id="IPR011009">
    <property type="entry name" value="Kinase-like_dom_sf"/>
</dbReference>
<dbReference type="Pfam" id="PF08263">
    <property type="entry name" value="LRRNT_2"/>
    <property type="match status" value="1"/>
</dbReference>
<feature type="domain" description="Protein kinase" evidence="14">
    <location>
        <begin position="694"/>
        <end position="983"/>
    </location>
</feature>
<dbReference type="FunCoup" id="A0A2I4G0X5">
    <property type="interactions" value="308"/>
</dbReference>
<dbReference type="SUPFAM" id="SSF56112">
    <property type="entry name" value="Protein kinase-like (PK-like)"/>
    <property type="match status" value="1"/>
</dbReference>
<gene>
    <name evidence="16" type="primary">LOC109003734</name>
</gene>
<evidence type="ECO:0000256" key="3">
    <source>
        <dbReference type="ARBA" id="ARBA00022614"/>
    </source>
</evidence>
<dbReference type="Gene3D" id="3.80.10.10">
    <property type="entry name" value="Ribonuclease Inhibitor"/>
    <property type="match status" value="3"/>
</dbReference>
<dbReference type="FunFam" id="3.80.10.10:FF:000041">
    <property type="entry name" value="LRR receptor-like serine/threonine-protein kinase ERECTA"/>
    <property type="match status" value="1"/>
</dbReference>
<dbReference type="PANTHER" id="PTHR48056">
    <property type="entry name" value="LRR RECEPTOR-LIKE SERINE/THREONINE-PROTEIN KINASE-RELATED"/>
    <property type="match status" value="1"/>
</dbReference>
<dbReference type="InterPro" id="IPR001611">
    <property type="entry name" value="Leu-rich_rpt"/>
</dbReference>
<dbReference type="Proteomes" id="UP000235220">
    <property type="component" value="Chromosome 8"/>
</dbReference>
<dbReference type="GO" id="GO:0005524">
    <property type="term" value="F:ATP binding"/>
    <property type="evidence" value="ECO:0007669"/>
    <property type="project" value="UniProtKB-UniRule"/>
</dbReference>
<keyword evidence="9" id="KW-0418">Kinase</keyword>
<dbReference type="FunFam" id="3.80.10.10:FF:000642">
    <property type="entry name" value="Leucine-rich receptor-like protein kinase family protein"/>
    <property type="match status" value="1"/>
</dbReference>
<dbReference type="Pfam" id="PF00560">
    <property type="entry name" value="LRR_1"/>
    <property type="match status" value="3"/>
</dbReference>
<comment type="similarity">
    <text evidence="2">Belongs to the protein kinase superfamily. Ser/Thr protein kinase family.</text>
</comment>
<evidence type="ECO:0000256" key="6">
    <source>
        <dbReference type="ARBA" id="ARBA00022729"/>
    </source>
</evidence>
<evidence type="ECO:0000256" key="10">
    <source>
        <dbReference type="ARBA" id="ARBA00022840"/>
    </source>
</evidence>
<dbReference type="GO" id="GO:0004672">
    <property type="term" value="F:protein kinase activity"/>
    <property type="evidence" value="ECO:0007669"/>
    <property type="project" value="InterPro"/>
</dbReference>